<dbReference type="InterPro" id="IPR052738">
    <property type="entry name" value="ABC-Tungstate_binding"/>
</dbReference>
<feature type="domain" description="PBP" evidence="1">
    <location>
        <begin position="41"/>
        <end position="260"/>
    </location>
</feature>
<dbReference type="PROSITE" id="PS51257">
    <property type="entry name" value="PROKAR_LIPOPROTEIN"/>
    <property type="match status" value="1"/>
</dbReference>
<accession>A0A062V981</accession>
<comment type="caution">
    <text evidence="2">The sequence shown here is derived from an EMBL/GenBank/DDBJ whole genome shotgun (WGS) entry which is preliminary data.</text>
</comment>
<dbReference type="EMBL" id="JMIY01000001">
    <property type="protein sequence ID" value="KCZ73098.1"/>
    <property type="molecule type" value="Genomic_DNA"/>
</dbReference>
<dbReference type="RefSeq" id="WP_052368491.1">
    <property type="nucleotide sequence ID" value="NZ_JMIY01000001.1"/>
</dbReference>
<name>A0A062V981_9EURY</name>
<organism evidence="2 3">
    <name type="scientific">Candidatus Methanoperedens nitratireducens</name>
    <dbReference type="NCBI Taxonomy" id="1392998"/>
    <lineage>
        <taxon>Archaea</taxon>
        <taxon>Methanobacteriati</taxon>
        <taxon>Methanobacteriota</taxon>
        <taxon>Stenosarchaea group</taxon>
        <taxon>Methanomicrobia</taxon>
        <taxon>Methanosarcinales</taxon>
        <taxon>ANME-2 cluster</taxon>
        <taxon>Candidatus Methanoperedentaceae</taxon>
        <taxon>Candidatus Methanoperedens</taxon>
    </lineage>
</organism>
<dbReference type="AlphaFoldDB" id="A0A062V981"/>
<dbReference type="SUPFAM" id="SSF53850">
    <property type="entry name" value="Periplasmic binding protein-like II"/>
    <property type="match status" value="1"/>
</dbReference>
<dbReference type="OrthoDB" id="14917at2157"/>
<dbReference type="Proteomes" id="UP000027153">
    <property type="component" value="Unassembled WGS sequence"/>
</dbReference>
<gene>
    <name evidence="2" type="ORF">ANME2D_00157</name>
</gene>
<keyword evidence="3" id="KW-1185">Reference proteome</keyword>
<dbReference type="Gene3D" id="3.40.190.10">
    <property type="entry name" value="Periplasmic binding protein-like II"/>
    <property type="match status" value="2"/>
</dbReference>
<dbReference type="Pfam" id="PF12849">
    <property type="entry name" value="PBP_like_2"/>
    <property type="match status" value="1"/>
</dbReference>
<evidence type="ECO:0000259" key="1">
    <source>
        <dbReference type="Pfam" id="PF12849"/>
    </source>
</evidence>
<evidence type="ECO:0000313" key="3">
    <source>
        <dbReference type="Proteomes" id="UP000027153"/>
    </source>
</evidence>
<dbReference type="PANTHER" id="PTHR37945:SF1">
    <property type="entry name" value="EXTRACELLULAR TUNGSTATE BINDING PROTEIN"/>
    <property type="match status" value="1"/>
</dbReference>
<dbReference type="PATRIC" id="fig|1392998.3.peg.519"/>
<dbReference type="InterPro" id="IPR024370">
    <property type="entry name" value="PBP_domain"/>
</dbReference>
<evidence type="ECO:0000313" key="2">
    <source>
        <dbReference type="EMBL" id="KCZ73098.1"/>
    </source>
</evidence>
<reference evidence="2 3" key="1">
    <citation type="journal article" date="2013" name="Nature">
        <title>Anaerobic oxidation of methane coupled to nitrate reduction in a novel archaeal lineage.</title>
        <authorList>
            <person name="Haroon M.F."/>
            <person name="Hu S."/>
            <person name="Shi Y."/>
            <person name="Imelfort M."/>
            <person name="Keller J."/>
            <person name="Hugenholtz P."/>
            <person name="Yuan Z."/>
            <person name="Tyson G.W."/>
        </authorList>
    </citation>
    <scope>NUCLEOTIDE SEQUENCE [LARGE SCALE GENOMIC DNA]</scope>
    <source>
        <strain evidence="2 3">ANME-2d</strain>
    </source>
</reference>
<dbReference type="PANTHER" id="PTHR37945">
    <property type="entry name" value="EXTRACELLULAR TUNGSTATE BINDING PROTEIN"/>
    <property type="match status" value="1"/>
</dbReference>
<proteinExistence type="predicted"/>
<sequence length="288" mass="31596" precursor="true">MKNLFAKIILFSILLSLLSGCIQQTLTGNTSQTVSTAEELRLSTTTSTCDTGLLDILNKRFEEANNVKVLTICQGTGKAIATGELGGADAVMVHDVRSELKAVANGSFIDRSYVMYNYFIIIGPVSDPAGIRDAENATDAFGRIAAIKAPFISRGDESGTHKMEKSIWKAANITPAGAWYKSAGKGMGDTITTAEIMEGYTLSDRGTYLAMKDRIKLRILFESDKEYLFNPYHIMAVNPDRFQDVKYELAKRYVDFLTSASAQDIIRDYGKDRYGEGLFIPAADASDK</sequence>
<protein>
    <submittedName>
        <fullName evidence="2">ABC-type tungstate transport system, permease component</fullName>
    </submittedName>
</protein>